<dbReference type="InterPro" id="IPR004629">
    <property type="entry name" value="WecG_TagA_CpsF"/>
</dbReference>
<dbReference type="GO" id="GO:0016758">
    <property type="term" value="F:hexosyltransferase activity"/>
    <property type="evidence" value="ECO:0007669"/>
    <property type="project" value="TreeGrafter"/>
</dbReference>
<organism evidence="3 4">
    <name type="scientific">Amaricoccus solimangrovi</name>
    <dbReference type="NCBI Taxonomy" id="2589815"/>
    <lineage>
        <taxon>Bacteria</taxon>
        <taxon>Pseudomonadati</taxon>
        <taxon>Pseudomonadota</taxon>
        <taxon>Alphaproteobacteria</taxon>
        <taxon>Rhodobacterales</taxon>
        <taxon>Paracoccaceae</taxon>
        <taxon>Amaricoccus</taxon>
    </lineage>
</organism>
<evidence type="ECO:0000256" key="2">
    <source>
        <dbReference type="ARBA" id="ARBA00022679"/>
    </source>
</evidence>
<keyword evidence="4" id="KW-1185">Reference proteome</keyword>
<sequence length="253" mass="26837">MSGTFSLRVRGVDIAVNMPDRVRLLDDVRARLRAGAGFAIATLNLDHMVKLRRIPEFTDAYRRQDLVTADGNPIVWLSWLAGRPVSLVPGSDLVEPLAALAAEEGKPVALIGSTPAALERAARHLGAAHPGLRIAACLAPGRGFDPAGAEADAMIAALGASGARMAFLALGAPKQEMFAARCREALPGVGLVSVGAGLDFLARTQRRAPAWMRRAALEWLWRVGTDPRRLARRYAECALALPGLALGAARTRG</sequence>
<dbReference type="OrthoDB" id="9771846at2"/>
<dbReference type="CDD" id="cd06533">
    <property type="entry name" value="Glyco_transf_WecG_TagA"/>
    <property type="match status" value="1"/>
</dbReference>
<dbReference type="NCBIfam" id="TIGR00696">
    <property type="entry name" value="wecG_tagA_cpsF"/>
    <property type="match status" value="1"/>
</dbReference>
<comment type="caution">
    <text evidence="3">The sequence shown here is derived from an EMBL/GenBank/DDBJ whole genome shotgun (WGS) entry which is preliminary data.</text>
</comment>
<evidence type="ECO:0000256" key="1">
    <source>
        <dbReference type="ARBA" id="ARBA00022676"/>
    </source>
</evidence>
<accession>A0A501WK95</accession>
<dbReference type="AlphaFoldDB" id="A0A501WK95"/>
<dbReference type="PANTHER" id="PTHR34136:SF1">
    <property type="entry name" value="UDP-N-ACETYL-D-MANNOSAMINURONIC ACID TRANSFERASE"/>
    <property type="match status" value="1"/>
</dbReference>
<dbReference type="Proteomes" id="UP000319255">
    <property type="component" value="Unassembled WGS sequence"/>
</dbReference>
<keyword evidence="2 3" id="KW-0808">Transferase</keyword>
<keyword evidence="1" id="KW-0328">Glycosyltransferase</keyword>
<dbReference type="PANTHER" id="PTHR34136">
    <property type="match status" value="1"/>
</dbReference>
<name>A0A501WK95_9RHOB</name>
<proteinExistence type="predicted"/>
<evidence type="ECO:0000313" key="3">
    <source>
        <dbReference type="EMBL" id="TPE48524.1"/>
    </source>
</evidence>
<reference evidence="3 4" key="1">
    <citation type="submission" date="2019-06" db="EMBL/GenBank/DDBJ databases">
        <title>A novel bacterium of genus Amaricoccus, isolated from marine sediment.</title>
        <authorList>
            <person name="Huang H."/>
            <person name="Mo K."/>
            <person name="Hu Y."/>
        </authorList>
    </citation>
    <scope>NUCLEOTIDE SEQUENCE [LARGE SCALE GENOMIC DNA]</scope>
    <source>
        <strain evidence="3 4">HB172011</strain>
    </source>
</reference>
<protein>
    <submittedName>
        <fullName evidence="3">WecB/TagA/CpsF family glycosyltransferase</fullName>
    </submittedName>
</protein>
<evidence type="ECO:0000313" key="4">
    <source>
        <dbReference type="Proteomes" id="UP000319255"/>
    </source>
</evidence>
<dbReference type="Pfam" id="PF03808">
    <property type="entry name" value="Glyco_tran_WecG"/>
    <property type="match status" value="1"/>
</dbReference>
<gene>
    <name evidence="3" type="ORF">FJM51_17395</name>
</gene>
<dbReference type="EMBL" id="VFRP01000021">
    <property type="protein sequence ID" value="TPE48524.1"/>
    <property type="molecule type" value="Genomic_DNA"/>
</dbReference>